<evidence type="ECO:0000256" key="1">
    <source>
        <dbReference type="SAM" id="Phobius"/>
    </source>
</evidence>
<dbReference type="Proteomes" id="UP000253529">
    <property type="component" value="Unassembled WGS sequence"/>
</dbReference>
<keyword evidence="1" id="KW-0812">Transmembrane</keyword>
<feature type="transmembrane region" description="Helical" evidence="1">
    <location>
        <begin position="204"/>
        <end position="225"/>
    </location>
</feature>
<reference evidence="2 3" key="1">
    <citation type="submission" date="2018-06" db="EMBL/GenBank/DDBJ databases">
        <title>Genomic Encyclopedia of Type Strains, Phase IV (KMG-IV): sequencing the most valuable type-strain genomes for metagenomic binning, comparative biology and taxonomic classification.</title>
        <authorList>
            <person name="Goeker M."/>
        </authorList>
    </citation>
    <scope>NUCLEOTIDE SEQUENCE [LARGE SCALE GENOMIC DNA]</scope>
    <source>
        <strain evidence="2 3">DSM 24875</strain>
    </source>
</reference>
<dbReference type="RefSeq" id="WP_113892767.1">
    <property type="nucleotide sequence ID" value="NZ_QNRK01000044.1"/>
</dbReference>
<sequence length="259" mass="27813">MSSFTVAAVVWALITLGGVLGLFLKTRLASHYTSELSRDMIGGVVGLLTLLLALVLGLLIWTAFGVFSTQQRELESIAAKALEFNLEMRHYGPAGDAAREVLRQDLISARLQFWGDDRAMAASYDASYKAMADMSNVFGRLDPQTDAQKELLAAAKANYGTIGEDRLLMSLQVLSPIAWPLIYAVTAWSCLMFAGMGLLSRPNAATVVMLILGAASVSLAILLILEFSRPYTSSIQMSPIVIDHAIADLAKPSGPGDSN</sequence>
<evidence type="ECO:0000313" key="3">
    <source>
        <dbReference type="Proteomes" id="UP000253529"/>
    </source>
</evidence>
<dbReference type="EMBL" id="QNRK01000044">
    <property type="protein sequence ID" value="RBP03457.1"/>
    <property type="molecule type" value="Genomic_DNA"/>
</dbReference>
<dbReference type="OrthoDB" id="4760162at2"/>
<name>A0A366EM18_9HYPH</name>
<comment type="caution">
    <text evidence="2">The sequence shown here is derived from an EMBL/GenBank/DDBJ whole genome shotgun (WGS) entry which is preliminary data.</text>
</comment>
<organism evidence="2 3">
    <name type="scientific">Roseiarcus fermentans</name>
    <dbReference type="NCBI Taxonomy" id="1473586"/>
    <lineage>
        <taxon>Bacteria</taxon>
        <taxon>Pseudomonadati</taxon>
        <taxon>Pseudomonadota</taxon>
        <taxon>Alphaproteobacteria</taxon>
        <taxon>Hyphomicrobiales</taxon>
        <taxon>Roseiarcaceae</taxon>
        <taxon>Roseiarcus</taxon>
    </lineage>
</organism>
<dbReference type="Pfam" id="PF14023">
    <property type="entry name" value="Bestrophin-like"/>
    <property type="match status" value="1"/>
</dbReference>
<dbReference type="AlphaFoldDB" id="A0A366EM18"/>
<accession>A0A366EM18</accession>
<dbReference type="InterPro" id="IPR025333">
    <property type="entry name" value="DUF4239"/>
</dbReference>
<evidence type="ECO:0000313" key="2">
    <source>
        <dbReference type="EMBL" id="RBP03457.1"/>
    </source>
</evidence>
<proteinExistence type="predicted"/>
<keyword evidence="1" id="KW-1133">Transmembrane helix</keyword>
<gene>
    <name evidence="2" type="ORF">DFR50_14413</name>
</gene>
<feature type="transmembrane region" description="Helical" evidence="1">
    <location>
        <begin position="177"/>
        <end position="198"/>
    </location>
</feature>
<protein>
    <submittedName>
        <fullName evidence="2">Uncharacterized protein DUF4239</fullName>
    </submittedName>
</protein>
<keyword evidence="1" id="KW-0472">Membrane</keyword>
<keyword evidence="3" id="KW-1185">Reference proteome</keyword>
<feature type="transmembrane region" description="Helical" evidence="1">
    <location>
        <begin position="45"/>
        <end position="67"/>
    </location>
</feature>